<evidence type="ECO:0000259" key="1">
    <source>
        <dbReference type="Pfam" id="PF03008"/>
    </source>
</evidence>
<evidence type="ECO:0000313" key="2">
    <source>
        <dbReference type="EMBL" id="GAA4020127.1"/>
    </source>
</evidence>
<feature type="domain" description="DUF234" evidence="1">
    <location>
        <begin position="297"/>
        <end position="394"/>
    </location>
</feature>
<dbReference type="Proteomes" id="UP001501353">
    <property type="component" value="Unassembled WGS sequence"/>
</dbReference>
<dbReference type="EMBL" id="BAAAZE010000008">
    <property type="protein sequence ID" value="GAA4020127.1"/>
    <property type="molecule type" value="Genomic_DNA"/>
</dbReference>
<accession>A0ABP7T3B9</accession>
<dbReference type="SUPFAM" id="SSF52540">
    <property type="entry name" value="P-loop containing nucleoside triphosphate hydrolases"/>
    <property type="match status" value="1"/>
</dbReference>
<keyword evidence="3" id="KW-1185">Reference proteome</keyword>
<sequence length="460" mass="52043">MLSQLTRGDVPLSKSVLYMQVPDSDERDVVATFARALTDCEHDLARKLRSTVVDFPSMARAIGELCRAGVVVVIDEFQYFTRTALKSFNSFLQAEVDKLRDANIKHGGLFVLGSLHADMNQLLEDKGAPLYGRLTQRMKLDHWDFEDLLDIFRSQDVQAPSQWLTLWTYFEGVPKFYHDAFDQDLYQVAPDKFADELLTRMFLRSASPLSEEADTWFLRELRGRLLSMLTFLADHAGCSNGELLAGTGGPEEKTQTSAYLTKLVTNYEMVAKLNPVFSDGKSRNARYYVADNFLQAWLAVAKPAREAARMKPIEKSLELARPRLATLEGFAFEKLIRKLHQECSRKGKGDFELSSLQLGYWNRPKDTSLSIEIDVVALDETNKRIRFGSCKHAAEAHTNATVAAFEKHVAGFFAAKQHRHLLEWKKEMVLFSPAFSSGDRKQAAAKGYLAMDLHDYAALF</sequence>
<dbReference type="Pfam" id="PF03008">
    <property type="entry name" value="DUF234"/>
    <property type="match status" value="1"/>
</dbReference>
<reference evidence="3" key="1">
    <citation type="journal article" date="2019" name="Int. J. Syst. Evol. Microbiol.">
        <title>The Global Catalogue of Microorganisms (GCM) 10K type strain sequencing project: providing services to taxonomists for standard genome sequencing and annotation.</title>
        <authorList>
            <consortium name="The Broad Institute Genomics Platform"/>
            <consortium name="The Broad Institute Genome Sequencing Center for Infectious Disease"/>
            <person name="Wu L."/>
            <person name="Ma J."/>
        </authorList>
    </citation>
    <scope>NUCLEOTIDE SEQUENCE [LARGE SCALE GENOMIC DNA]</scope>
    <source>
        <strain evidence="3">JCM 16673</strain>
    </source>
</reference>
<dbReference type="PANTHER" id="PTHR34704">
    <property type="entry name" value="ATPASE"/>
    <property type="match status" value="1"/>
</dbReference>
<dbReference type="Gene3D" id="3.40.50.300">
    <property type="entry name" value="P-loop containing nucleotide triphosphate hydrolases"/>
    <property type="match status" value="1"/>
</dbReference>
<evidence type="ECO:0000313" key="3">
    <source>
        <dbReference type="Proteomes" id="UP001501353"/>
    </source>
</evidence>
<comment type="caution">
    <text evidence="2">The sequence shown here is derived from an EMBL/GenBank/DDBJ whole genome shotgun (WGS) entry which is preliminary data.</text>
</comment>
<name>A0ABP7T3B9_9BURK</name>
<dbReference type="InterPro" id="IPR027417">
    <property type="entry name" value="P-loop_NTPase"/>
</dbReference>
<proteinExistence type="predicted"/>
<protein>
    <recommendedName>
        <fullName evidence="1">DUF234 domain-containing protein</fullName>
    </recommendedName>
</protein>
<organism evidence="2 3">
    <name type="scientific">Actimicrobium antarcticum</name>
    <dbReference type="NCBI Taxonomy" id="1051899"/>
    <lineage>
        <taxon>Bacteria</taxon>
        <taxon>Pseudomonadati</taxon>
        <taxon>Pseudomonadota</taxon>
        <taxon>Betaproteobacteria</taxon>
        <taxon>Burkholderiales</taxon>
        <taxon>Oxalobacteraceae</taxon>
        <taxon>Actimicrobium</taxon>
    </lineage>
</organism>
<dbReference type="InterPro" id="IPR004256">
    <property type="entry name" value="DUF234"/>
</dbReference>
<gene>
    <name evidence="2" type="ORF">GCM10022212_15630</name>
</gene>
<dbReference type="PANTHER" id="PTHR34704:SF1">
    <property type="entry name" value="ATPASE"/>
    <property type="match status" value="1"/>
</dbReference>